<name>A0A1H2MQH0_9PSED</name>
<dbReference type="InterPro" id="IPR002129">
    <property type="entry name" value="PyrdxlP-dep_de-COase"/>
</dbReference>
<comment type="cofactor">
    <cofactor evidence="1 6 7">
        <name>pyridoxal 5'-phosphate</name>
        <dbReference type="ChEBI" id="CHEBI:597326"/>
    </cofactor>
</comment>
<keyword evidence="10" id="KW-1185">Reference proteome</keyword>
<dbReference type="PANTHER" id="PTHR11999:SF70">
    <property type="entry name" value="MIP05841P"/>
    <property type="match status" value="1"/>
</dbReference>
<feature type="compositionally biased region" description="Basic and acidic residues" evidence="8">
    <location>
        <begin position="472"/>
        <end position="485"/>
    </location>
</feature>
<evidence type="ECO:0000313" key="10">
    <source>
        <dbReference type="Proteomes" id="UP000198600"/>
    </source>
</evidence>
<evidence type="ECO:0000256" key="5">
    <source>
        <dbReference type="ARBA" id="ARBA00023239"/>
    </source>
</evidence>
<dbReference type="AlphaFoldDB" id="A0A1H2MQH0"/>
<accession>A0A1H2MQH0</accession>
<feature type="region of interest" description="Disordered" evidence="8">
    <location>
        <begin position="462"/>
        <end position="492"/>
    </location>
</feature>
<organism evidence="9 10">
    <name type="scientific">Pseudomonas mucidolens</name>
    <dbReference type="NCBI Taxonomy" id="46679"/>
    <lineage>
        <taxon>Bacteria</taxon>
        <taxon>Pseudomonadati</taxon>
        <taxon>Pseudomonadota</taxon>
        <taxon>Gammaproteobacteria</taxon>
        <taxon>Pseudomonadales</taxon>
        <taxon>Pseudomonadaceae</taxon>
        <taxon>Pseudomonas</taxon>
    </lineage>
</organism>
<dbReference type="EMBL" id="LT629802">
    <property type="protein sequence ID" value="SDU95161.1"/>
    <property type="molecule type" value="Genomic_DNA"/>
</dbReference>
<dbReference type="GO" id="GO:0019752">
    <property type="term" value="P:carboxylic acid metabolic process"/>
    <property type="evidence" value="ECO:0007669"/>
    <property type="project" value="InterPro"/>
</dbReference>
<dbReference type="InterPro" id="IPR015422">
    <property type="entry name" value="PyrdxlP-dep_Trfase_small"/>
</dbReference>
<dbReference type="Gene3D" id="3.90.1150.10">
    <property type="entry name" value="Aspartate Aminotransferase, domain 1"/>
    <property type="match status" value="1"/>
</dbReference>
<feature type="modified residue" description="N6-(pyridoxal phosphate)lysine" evidence="6">
    <location>
        <position position="289"/>
    </location>
</feature>
<evidence type="ECO:0000256" key="3">
    <source>
        <dbReference type="ARBA" id="ARBA00022793"/>
    </source>
</evidence>
<dbReference type="Pfam" id="PF00282">
    <property type="entry name" value="Pyridoxal_deC"/>
    <property type="match status" value="1"/>
</dbReference>
<sequence length="520" mass="55811">MEKAPTQIILQDACERAAGYLQGIKFRPILASSRAVQRLEELRHGLPYKGVDALEVVRQLDEIGSPATVATAGGRYFGLVIGGALPVTVAANWLATAWDQNACFRWTSPIAATLEDVSLLWLRELFGLPPETAGAFVSGASMASFSALAAARHALLARQGWDVEALGLYGAPQLRVVVSEEIHVTVLKALALLGLGRECVIRVPTDKRGRLQVDQMPTLDDRTIVCIQAGNVNTGDFDPAAEVCRLARAAGAWVHVDGALGLWALANPALSVLTDGFAEADSWATDGHKWLNVPYDSGIVLVRQAAYLRAAMSMSAAYLAGGVEGDREPSHYTPESSRRARGVEIWAALLHLGRDGLVALVAQYCRQALQFAQGLAAYGYEILNEVVLNQVLVSFGSARTTLAVIEAIQAEGVCWCGGTVWQGRTAMRISVANLATTELDVELSLQAIDRAVEKVRLDSVHSDGLGQRKPGYRTEADQRPGKNNENRMVPGSGCSTLTSPPCSCMIAVTIARPRPYESEL</sequence>
<comment type="similarity">
    <text evidence="2 7">Belongs to the group II decarboxylase family.</text>
</comment>
<dbReference type="GO" id="GO:0016831">
    <property type="term" value="F:carboxy-lyase activity"/>
    <property type="evidence" value="ECO:0007669"/>
    <property type="project" value="UniProtKB-KW"/>
</dbReference>
<dbReference type="InterPro" id="IPR010977">
    <property type="entry name" value="Aromatic_deC"/>
</dbReference>
<dbReference type="InterPro" id="IPR015424">
    <property type="entry name" value="PyrdxlP-dep_Trfase"/>
</dbReference>
<evidence type="ECO:0000256" key="8">
    <source>
        <dbReference type="SAM" id="MobiDB-lite"/>
    </source>
</evidence>
<dbReference type="GO" id="GO:0030170">
    <property type="term" value="F:pyridoxal phosphate binding"/>
    <property type="evidence" value="ECO:0007669"/>
    <property type="project" value="InterPro"/>
</dbReference>
<dbReference type="PANTHER" id="PTHR11999">
    <property type="entry name" value="GROUP II PYRIDOXAL-5-PHOSPHATE DECARBOXYLASE"/>
    <property type="match status" value="1"/>
</dbReference>
<evidence type="ECO:0000313" key="9">
    <source>
        <dbReference type="EMBL" id="SDU95161.1"/>
    </source>
</evidence>
<dbReference type="STRING" id="46679.SAMN05216202_2138"/>
<evidence type="ECO:0000256" key="6">
    <source>
        <dbReference type="PIRSR" id="PIRSR602129-50"/>
    </source>
</evidence>
<gene>
    <name evidence="9" type="ORF">SAMN05216202_2138</name>
</gene>
<dbReference type="Gene3D" id="3.40.640.10">
    <property type="entry name" value="Type I PLP-dependent aspartate aminotransferase-like (Major domain)"/>
    <property type="match status" value="1"/>
</dbReference>
<keyword evidence="4 6" id="KW-0663">Pyridoxal phosphate</keyword>
<dbReference type="SUPFAM" id="SSF53383">
    <property type="entry name" value="PLP-dependent transferases"/>
    <property type="match status" value="1"/>
</dbReference>
<dbReference type="Proteomes" id="UP000198600">
    <property type="component" value="Chromosome I"/>
</dbReference>
<evidence type="ECO:0000256" key="2">
    <source>
        <dbReference type="ARBA" id="ARBA00009533"/>
    </source>
</evidence>
<proteinExistence type="inferred from homology"/>
<evidence type="ECO:0000256" key="4">
    <source>
        <dbReference type="ARBA" id="ARBA00022898"/>
    </source>
</evidence>
<keyword evidence="5 7" id="KW-0456">Lyase</keyword>
<protein>
    <submittedName>
        <fullName evidence="9">Aromatic-L-amino-acid decarboxylase</fullName>
    </submittedName>
</protein>
<evidence type="ECO:0000256" key="1">
    <source>
        <dbReference type="ARBA" id="ARBA00001933"/>
    </source>
</evidence>
<evidence type="ECO:0000256" key="7">
    <source>
        <dbReference type="RuleBase" id="RU000382"/>
    </source>
</evidence>
<dbReference type="InterPro" id="IPR015421">
    <property type="entry name" value="PyrdxlP-dep_Trfase_major"/>
</dbReference>
<reference evidence="10" key="1">
    <citation type="submission" date="2016-10" db="EMBL/GenBank/DDBJ databases">
        <authorList>
            <person name="Varghese N."/>
            <person name="Submissions S."/>
        </authorList>
    </citation>
    <scope>NUCLEOTIDE SEQUENCE [LARGE SCALE GENOMIC DNA]</scope>
    <source>
        <strain evidence="10">LMG 2223</strain>
    </source>
</reference>
<keyword evidence="3" id="KW-0210">Decarboxylase</keyword>